<keyword evidence="4 10" id="KW-0812">Transmembrane</keyword>
<dbReference type="GO" id="GO:0008081">
    <property type="term" value="F:phosphoric diester hydrolase activity"/>
    <property type="evidence" value="ECO:0007669"/>
    <property type="project" value="InterPro"/>
</dbReference>
<reference evidence="12 13" key="1">
    <citation type="submission" date="2015-01" db="EMBL/GenBank/DDBJ databases">
        <title>Evolution of Trichinella species and genotypes.</title>
        <authorList>
            <person name="Korhonen P.K."/>
            <person name="Edoardo P."/>
            <person name="Giuseppe L.R."/>
            <person name="Gasser R.B."/>
        </authorList>
    </citation>
    <scope>NUCLEOTIDE SEQUENCE [LARGE SCALE GENOMIC DNA]</scope>
    <source>
        <strain evidence="12">ISS37</strain>
    </source>
</reference>
<dbReference type="PANTHER" id="PTHR48176">
    <property type="entry name" value="DDRGK DOMAIN-CONTAINING PROTEIN 1"/>
    <property type="match status" value="1"/>
</dbReference>
<evidence type="ECO:0000256" key="10">
    <source>
        <dbReference type="SAM" id="Phobius"/>
    </source>
</evidence>
<dbReference type="GO" id="GO:0044389">
    <property type="term" value="F:ubiquitin-like protein ligase binding"/>
    <property type="evidence" value="ECO:0007669"/>
    <property type="project" value="TreeGrafter"/>
</dbReference>
<keyword evidence="13" id="KW-1185">Reference proteome</keyword>
<organism evidence="12 13">
    <name type="scientific">Trichinella nelsoni</name>
    <dbReference type="NCBI Taxonomy" id="6336"/>
    <lineage>
        <taxon>Eukaryota</taxon>
        <taxon>Metazoa</taxon>
        <taxon>Ecdysozoa</taxon>
        <taxon>Nematoda</taxon>
        <taxon>Enoplea</taxon>
        <taxon>Dorylaimia</taxon>
        <taxon>Trichinellida</taxon>
        <taxon>Trichinellidae</taxon>
        <taxon>Trichinella</taxon>
    </lineage>
</organism>
<dbReference type="Proteomes" id="UP000054630">
    <property type="component" value="Unassembled WGS sequence"/>
</dbReference>
<dbReference type="InterPro" id="IPR050899">
    <property type="entry name" value="DDRGK_domain-containing"/>
</dbReference>
<comment type="caution">
    <text evidence="12">The sequence shown here is derived from an EMBL/GenBank/DDBJ whole genome shotgun (WGS) entry which is preliminary data.</text>
</comment>
<feature type="region of interest" description="Disordered" evidence="9">
    <location>
        <begin position="424"/>
        <end position="456"/>
    </location>
</feature>
<comment type="similarity">
    <text evidence="2">Belongs to the DDRGK1 family.</text>
</comment>
<keyword evidence="5" id="KW-0833">Ubl conjugation pathway</keyword>
<dbReference type="PANTHER" id="PTHR48176:SF1">
    <property type="entry name" value="DDRGK DOMAIN-CONTAINING PROTEIN 1"/>
    <property type="match status" value="1"/>
</dbReference>
<evidence type="ECO:0000256" key="1">
    <source>
        <dbReference type="ARBA" id="ARBA00004389"/>
    </source>
</evidence>
<dbReference type="SMART" id="SM00148">
    <property type="entry name" value="PLCXc"/>
    <property type="match status" value="1"/>
</dbReference>
<dbReference type="AlphaFoldDB" id="A0A0V0RGE9"/>
<sequence length="585" mass="69100">MQTNTKILLSYTVIMIIGSYSFYVVRNYNFENRKYYMKKRQEEKKRLYKMTQHNENWMRDLPLFLKLKPLTHLFIPGSHQSFSDLLNKKLPIATDVPKFLRFVDSPWARKTIERWGRCQELHVTDQLRFGIRYFDVRVAFLPGECEQSLDIFLLHGLYGRPIKEVLDEIYTFISDHPEEILILDINHFYNFNDELHRKFLGQLEHLFNGKFIPAPPSLSLNQVTVNFAQQHGFQLLLFYQQKLAEQFSFTWPSSYIASPWPNTNNVQHLWQYTENILTCRDQILPKGGFFVTQCILTPTWWNIVRHFKESLRTVMATKTTEQAVSWLKKNSILLMPFLNIVIVDFVELFDFCTTVIQLNFQRRNVAMEGDASGSDSGGEESEIKLPGKVGKKRLAKLRAKEERKQAREAEEEERALKRQIEEERAEKRRKREEEEEEKERQKELEEKRRLEEEKRKEQEEYEKLKQGFTVEEQGCDVDINEDTDNLLKEFVEYIQKAKVVSMEELAGQFQMRSIDVIDRLKSLLADGMLTGVIDDRGKFIFVTEDEMKAIVTFVKQRGRVSVDDLVDYSNKLINMDPQDVTLQCS</sequence>
<feature type="compositionally biased region" description="Basic and acidic residues" evidence="9">
    <location>
        <begin position="438"/>
        <end position="456"/>
    </location>
</feature>
<evidence type="ECO:0000259" key="11">
    <source>
        <dbReference type="SMART" id="SM00148"/>
    </source>
</evidence>
<keyword evidence="7 10" id="KW-1133">Transmembrane helix</keyword>
<dbReference type="EMBL" id="JYDL01000206">
    <property type="protein sequence ID" value="KRX13370.1"/>
    <property type="molecule type" value="Genomic_DNA"/>
</dbReference>
<gene>
    <name evidence="12" type="primary">Plcxd3</name>
    <name evidence="12" type="ORF">T07_6702</name>
</gene>
<evidence type="ECO:0000256" key="3">
    <source>
        <dbReference type="ARBA" id="ARBA00018218"/>
    </source>
</evidence>
<dbReference type="SUPFAM" id="SSF51695">
    <property type="entry name" value="PLC-like phosphodiesterases"/>
    <property type="match status" value="1"/>
</dbReference>
<evidence type="ECO:0000256" key="4">
    <source>
        <dbReference type="ARBA" id="ARBA00022692"/>
    </source>
</evidence>
<dbReference type="GO" id="GO:0006629">
    <property type="term" value="P:lipid metabolic process"/>
    <property type="evidence" value="ECO:0007669"/>
    <property type="project" value="InterPro"/>
</dbReference>
<name>A0A0V0RGE9_9BILA</name>
<feature type="domain" description="Phosphatidylinositol-specific phospholipase C X" evidence="11">
    <location>
        <begin position="64"/>
        <end position="226"/>
    </location>
</feature>
<dbReference type="SMART" id="SM01128">
    <property type="entry name" value="DDRGK"/>
    <property type="match status" value="1"/>
</dbReference>
<dbReference type="PROSITE" id="PS50007">
    <property type="entry name" value="PIPLC_X_DOMAIN"/>
    <property type="match status" value="1"/>
</dbReference>
<protein>
    <recommendedName>
        <fullName evidence="3">DDRGK domain-containing protein 1</fullName>
    </recommendedName>
</protein>
<evidence type="ECO:0000256" key="9">
    <source>
        <dbReference type="SAM" id="MobiDB-lite"/>
    </source>
</evidence>
<dbReference type="Pfam" id="PF09756">
    <property type="entry name" value="DDRGK"/>
    <property type="match status" value="1"/>
</dbReference>
<comment type="subcellular location">
    <subcellularLocation>
        <location evidence="1">Endoplasmic reticulum membrane</location>
        <topology evidence="1">Single-pass membrane protein</topology>
    </subcellularLocation>
</comment>
<evidence type="ECO:0000256" key="5">
    <source>
        <dbReference type="ARBA" id="ARBA00022786"/>
    </source>
</evidence>
<dbReference type="Gene3D" id="3.20.20.190">
    <property type="entry name" value="Phosphatidylinositol (PI) phosphodiesterase"/>
    <property type="match status" value="1"/>
</dbReference>
<dbReference type="FunFam" id="1.10.10.10:FF:000143">
    <property type="entry name" value="DDRGK domain-containing protein 1"/>
    <property type="match status" value="1"/>
</dbReference>
<evidence type="ECO:0000313" key="12">
    <source>
        <dbReference type="EMBL" id="KRX13370.1"/>
    </source>
</evidence>
<evidence type="ECO:0000313" key="13">
    <source>
        <dbReference type="Proteomes" id="UP000054630"/>
    </source>
</evidence>
<keyword evidence="6" id="KW-0256">Endoplasmic reticulum</keyword>
<dbReference type="GO" id="GO:0005789">
    <property type="term" value="C:endoplasmic reticulum membrane"/>
    <property type="evidence" value="ECO:0007669"/>
    <property type="project" value="UniProtKB-SubCell"/>
</dbReference>
<accession>A0A0V0RGE9</accession>
<keyword evidence="8 10" id="KW-0472">Membrane</keyword>
<dbReference type="InterPro" id="IPR036390">
    <property type="entry name" value="WH_DNA-bd_sf"/>
</dbReference>
<dbReference type="InterPro" id="IPR017946">
    <property type="entry name" value="PLC-like_Pdiesterase_TIM-brl"/>
</dbReference>
<proteinExistence type="inferred from homology"/>
<dbReference type="Gene3D" id="1.10.10.10">
    <property type="entry name" value="Winged helix-like DNA-binding domain superfamily/Winged helix DNA-binding domain"/>
    <property type="match status" value="1"/>
</dbReference>
<evidence type="ECO:0000256" key="8">
    <source>
        <dbReference type="ARBA" id="ARBA00023136"/>
    </source>
</evidence>
<evidence type="ECO:0000256" key="7">
    <source>
        <dbReference type="ARBA" id="ARBA00022989"/>
    </source>
</evidence>
<dbReference type="InterPro" id="IPR036388">
    <property type="entry name" value="WH-like_DNA-bd_sf"/>
</dbReference>
<evidence type="ECO:0000256" key="2">
    <source>
        <dbReference type="ARBA" id="ARBA00009829"/>
    </source>
</evidence>
<feature type="transmembrane region" description="Helical" evidence="10">
    <location>
        <begin position="7"/>
        <end position="25"/>
    </location>
</feature>
<evidence type="ECO:0000256" key="6">
    <source>
        <dbReference type="ARBA" id="ARBA00022824"/>
    </source>
</evidence>
<dbReference type="InterPro" id="IPR019153">
    <property type="entry name" value="DDRGK_dom-contain"/>
</dbReference>
<dbReference type="InterPro" id="IPR000909">
    <property type="entry name" value="PLipase_C_PInositol-sp_X_dom"/>
</dbReference>
<dbReference type="OrthoDB" id="194775at2759"/>
<dbReference type="SUPFAM" id="SSF46785">
    <property type="entry name" value="Winged helix' DNA-binding domain"/>
    <property type="match status" value="1"/>
</dbReference>